<evidence type="ECO:0000313" key="2">
    <source>
        <dbReference type="Proteomes" id="UP000593875"/>
    </source>
</evidence>
<organism evidence="1 2">
    <name type="scientific">Massilia litorea</name>
    <dbReference type="NCBI Taxonomy" id="2769491"/>
    <lineage>
        <taxon>Bacteria</taxon>
        <taxon>Pseudomonadati</taxon>
        <taxon>Pseudomonadota</taxon>
        <taxon>Betaproteobacteria</taxon>
        <taxon>Burkholderiales</taxon>
        <taxon>Oxalobacteraceae</taxon>
        <taxon>Telluria group</taxon>
        <taxon>Massilia</taxon>
    </lineage>
</organism>
<reference evidence="1 2" key="1">
    <citation type="submission" date="2020-10" db="EMBL/GenBank/DDBJ databases">
        <title>Genome sequencing of Massilia sp. LPB0304.</title>
        <authorList>
            <person name="Kim J."/>
        </authorList>
    </citation>
    <scope>NUCLEOTIDE SEQUENCE [LARGE SCALE GENOMIC DNA]</scope>
    <source>
        <strain evidence="1 2">LPB0304</strain>
    </source>
</reference>
<dbReference type="AlphaFoldDB" id="A0A7L9U6M5"/>
<dbReference type="Proteomes" id="UP000593875">
    <property type="component" value="Chromosome"/>
</dbReference>
<dbReference type="EMBL" id="CP062941">
    <property type="protein sequence ID" value="QOL49892.1"/>
    <property type="molecule type" value="Genomic_DNA"/>
</dbReference>
<proteinExistence type="predicted"/>
<sequence length="109" mass="11803">MPSKTPTFPGPLTARGAVLAVLLSDEDQTGAEPLRGRVTLAAIVRTLKRKYNWPIETSSFPSNGADGRATWATVYSLPPAVVTRALNAGGRDWLKSRATARRAPPREFE</sequence>
<accession>A0A7L9U6M5</accession>
<protein>
    <submittedName>
        <fullName evidence="1">Uncharacterized protein</fullName>
    </submittedName>
</protein>
<evidence type="ECO:0000313" key="1">
    <source>
        <dbReference type="EMBL" id="QOL49892.1"/>
    </source>
</evidence>
<name>A0A7L9U6M5_9BURK</name>
<dbReference type="RefSeq" id="WP_193686916.1">
    <property type="nucleotide sequence ID" value="NZ_CP062941.1"/>
</dbReference>
<gene>
    <name evidence="1" type="ORF">LPB04_00720</name>
</gene>
<keyword evidence="2" id="KW-1185">Reference proteome</keyword>
<dbReference type="KEGG" id="mlir:LPB04_00720"/>